<proteinExistence type="predicted"/>
<name>S7ZBN3_PENO1</name>
<keyword evidence="1" id="KW-0732">Signal</keyword>
<protein>
    <recommendedName>
        <fullName evidence="4">Secreted protein</fullName>
    </recommendedName>
</protein>
<evidence type="ECO:0000313" key="2">
    <source>
        <dbReference type="EMBL" id="EPS28005.1"/>
    </source>
</evidence>
<organism evidence="2 3">
    <name type="scientific">Penicillium oxalicum (strain 114-2 / CGMCC 5302)</name>
    <name type="common">Penicillium decumbens</name>
    <dbReference type="NCBI Taxonomy" id="933388"/>
    <lineage>
        <taxon>Eukaryota</taxon>
        <taxon>Fungi</taxon>
        <taxon>Dikarya</taxon>
        <taxon>Ascomycota</taxon>
        <taxon>Pezizomycotina</taxon>
        <taxon>Eurotiomycetes</taxon>
        <taxon>Eurotiomycetidae</taxon>
        <taxon>Eurotiales</taxon>
        <taxon>Aspergillaceae</taxon>
        <taxon>Penicillium</taxon>
    </lineage>
</organism>
<dbReference type="EMBL" id="KB644410">
    <property type="protein sequence ID" value="EPS28005.1"/>
    <property type="molecule type" value="Genomic_DNA"/>
</dbReference>
<dbReference type="AlphaFoldDB" id="S7ZBN3"/>
<evidence type="ECO:0008006" key="4">
    <source>
        <dbReference type="Google" id="ProtNLM"/>
    </source>
</evidence>
<evidence type="ECO:0000313" key="3">
    <source>
        <dbReference type="Proteomes" id="UP000019376"/>
    </source>
</evidence>
<feature type="chain" id="PRO_5004547269" description="Secreted protein" evidence="1">
    <location>
        <begin position="20"/>
        <end position="204"/>
    </location>
</feature>
<keyword evidence="3" id="KW-1185">Reference proteome</keyword>
<sequence>MILFLACLFSMSFLLAGSGSRDQHTYMYYITSWMDGALVFSMPSVTFSFFSHKFTSSPFPPPLPLLERPLAELFLFFGSRLSQPVFYFCHWLLSFPRLILSREMPDMLHVVKDSVQGSQVLCDLFLFFFQPHISLGLCFLSFRLVGCPGSCLFLPQYQWNASVRLYVNMLLFEIVSTCNALCATADHQCLLHCAVVVFLITPAL</sequence>
<reference evidence="2 3" key="1">
    <citation type="journal article" date="2013" name="PLoS ONE">
        <title>Genomic and secretomic analyses reveal unique features of the lignocellulolytic enzyme system of Penicillium decumbens.</title>
        <authorList>
            <person name="Liu G."/>
            <person name="Zhang L."/>
            <person name="Wei X."/>
            <person name="Zou G."/>
            <person name="Qin Y."/>
            <person name="Ma L."/>
            <person name="Li J."/>
            <person name="Zheng H."/>
            <person name="Wang S."/>
            <person name="Wang C."/>
            <person name="Xun L."/>
            <person name="Zhao G.-P."/>
            <person name="Zhou Z."/>
            <person name="Qu Y."/>
        </authorList>
    </citation>
    <scope>NUCLEOTIDE SEQUENCE [LARGE SCALE GENOMIC DNA]</scope>
    <source>
        <strain evidence="3">114-2 / CGMCC 5302</strain>
    </source>
</reference>
<gene>
    <name evidence="2" type="ORF">PDE_02950</name>
</gene>
<evidence type="ECO:0000256" key="1">
    <source>
        <dbReference type="SAM" id="SignalP"/>
    </source>
</evidence>
<feature type="signal peptide" evidence="1">
    <location>
        <begin position="1"/>
        <end position="19"/>
    </location>
</feature>
<dbReference type="HOGENOM" id="CLU_1343661_0_0_1"/>
<dbReference type="Proteomes" id="UP000019376">
    <property type="component" value="Unassembled WGS sequence"/>
</dbReference>
<accession>S7ZBN3</accession>